<reference evidence="2" key="1">
    <citation type="submission" date="2016-08" db="EMBL/GenBank/DDBJ databases">
        <authorList>
            <person name="Loux V."/>
            <person name="Rue O."/>
        </authorList>
    </citation>
    <scope>NUCLEOTIDE SEQUENCE [LARGE SCALE GENOMIC DNA]</scope>
    <source>
        <strain evidence="2">INRA Bc05-F1</strain>
    </source>
</reference>
<gene>
    <name evidence="1" type="ORF">BC05F1_05827</name>
</gene>
<dbReference type="Proteomes" id="UP000196052">
    <property type="component" value="Unassembled WGS sequence"/>
</dbReference>
<protein>
    <submittedName>
        <fullName evidence="1">Uncharacterized protein</fullName>
    </submittedName>
</protein>
<dbReference type="EMBL" id="FMBE01000017">
    <property type="protein sequence ID" value="SCC66406.1"/>
    <property type="molecule type" value="Genomic_DNA"/>
</dbReference>
<name>A0A1C4GE09_9BACI</name>
<evidence type="ECO:0000313" key="2">
    <source>
        <dbReference type="Proteomes" id="UP000196052"/>
    </source>
</evidence>
<sequence>MFLFACFGFLASPA</sequence>
<accession>A0A1C4GE09</accession>
<evidence type="ECO:0000313" key="1">
    <source>
        <dbReference type="EMBL" id="SCC66406.1"/>
    </source>
</evidence>
<proteinExistence type="predicted"/>
<organism evidence="1 2">
    <name type="scientific">Bacillus wiedmannii</name>
    <dbReference type="NCBI Taxonomy" id="1890302"/>
    <lineage>
        <taxon>Bacteria</taxon>
        <taxon>Bacillati</taxon>
        <taxon>Bacillota</taxon>
        <taxon>Bacilli</taxon>
        <taxon>Bacillales</taxon>
        <taxon>Bacillaceae</taxon>
        <taxon>Bacillus</taxon>
        <taxon>Bacillus cereus group</taxon>
    </lineage>
</organism>